<name>A0A9P3L7G9_9APHY</name>
<dbReference type="Gene3D" id="1.20.890.10">
    <property type="entry name" value="cAMP-dependent protein kinase regulatory subunit, dimerization-anchoring domain"/>
    <property type="match status" value="1"/>
</dbReference>
<keyword evidence="4 8" id="KW-0116">cAMP-binding</keyword>
<sequence>MSSTFDALIADLTRDAYRVQPKDALQYCADWFQRRLQEQRSRTRDALANRLTPVRDLPTDHFLDTPISPTSSAAAGSPFSQAYAQEHHSPIPNVNSTASPFGTLNVPGNALLPDRSANGQNVLNPPTFTVNDSEEISPTSPQTHNPFASFANGAISPDNNDYLMPGMSTILARRSSVSAESIAVDSEHDEPLPVFPKSPEQLKRILTSVSKNLLFRELDEEQQTSVLLAMRETQVEKDEVVIRQGDVGEWFYVVESGMLHCYVRDEPLPPDWFSEAKTASTTAQTFVRPGDHPHFGKKVADCGVGTMFGELALMYGHLRAASVVAIEPSTLWSLDRITFRTIILKAAHRRRTMYEQFLASVPLLKSLGPEERSKIADALGSSTYEDGEAVVRQGDMGDTFFFIEEGEAIVTKTMEGENGEKNDVEVAHLRKGDYFGELALLRLDPRAATVSAIVREDPTAPKLKVAVLDAHAFTRLLGPLRDFMENKAYDYRR</sequence>
<dbReference type="SMART" id="SM00100">
    <property type="entry name" value="cNMP"/>
    <property type="match status" value="2"/>
</dbReference>
<dbReference type="PROSITE" id="PS50042">
    <property type="entry name" value="CNMP_BINDING_3"/>
    <property type="match status" value="2"/>
</dbReference>
<dbReference type="GO" id="GO:0005952">
    <property type="term" value="C:cAMP-dependent protein kinase complex"/>
    <property type="evidence" value="ECO:0007669"/>
    <property type="project" value="InterPro"/>
</dbReference>
<dbReference type="PROSITE" id="PS00889">
    <property type="entry name" value="CNMP_BINDING_2"/>
    <property type="match status" value="2"/>
</dbReference>
<keyword evidence="6 8" id="KW-0547">Nucleotide-binding</keyword>
<dbReference type="GO" id="GO:0030552">
    <property type="term" value="F:cAMP binding"/>
    <property type="evidence" value="ECO:0007669"/>
    <property type="project" value="UniProtKB-KW"/>
</dbReference>
<organism evidence="11 12">
    <name type="scientific">Phanerochaete sordida</name>
    <dbReference type="NCBI Taxonomy" id="48140"/>
    <lineage>
        <taxon>Eukaryota</taxon>
        <taxon>Fungi</taxon>
        <taxon>Dikarya</taxon>
        <taxon>Basidiomycota</taxon>
        <taxon>Agaricomycotina</taxon>
        <taxon>Agaricomycetes</taxon>
        <taxon>Polyporales</taxon>
        <taxon>Phanerochaetaceae</taxon>
        <taxon>Phanerochaete</taxon>
    </lineage>
</organism>
<dbReference type="Gene3D" id="2.60.120.10">
    <property type="entry name" value="Jelly Rolls"/>
    <property type="match status" value="2"/>
</dbReference>
<dbReference type="InterPro" id="IPR018490">
    <property type="entry name" value="cNMP-bd_dom_sf"/>
</dbReference>
<dbReference type="InterPro" id="IPR018488">
    <property type="entry name" value="cNMP-bd_CS"/>
</dbReference>
<dbReference type="PROSITE" id="PS00888">
    <property type="entry name" value="CNMP_BINDING_1"/>
    <property type="match status" value="2"/>
</dbReference>
<dbReference type="EMBL" id="BPQB01000001">
    <property type="protein sequence ID" value="GJE84474.1"/>
    <property type="molecule type" value="Genomic_DNA"/>
</dbReference>
<feature type="binding site" evidence="9">
    <location>
        <position position="446"/>
    </location>
    <ligand>
        <name>3',5'-cyclic AMP</name>
        <dbReference type="ChEBI" id="CHEBI:58165"/>
        <label>2</label>
    </ligand>
</feature>
<dbReference type="Proteomes" id="UP000703269">
    <property type="component" value="Unassembled WGS sequence"/>
</dbReference>
<dbReference type="InterPro" id="IPR003117">
    <property type="entry name" value="cAMP_dep_PK_reg_su_I/II_a/b"/>
</dbReference>
<dbReference type="Pfam" id="PF00027">
    <property type="entry name" value="cNMP_binding"/>
    <property type="match status" value="2"/>
</dbReference>
<dbReference type="GO" id="GO:0005829">
    <property type="term" value="C:cytosol"/>
    <property type="evidence" value="ECO:0007669"/>
    <property type="project" value="TreeGrafter"/>
</dbReference>
<dbReference type="CDD" id="cd12098">
    <property type="entry name" value="DD_R_ScPKA-like"/>
    <property type="match status" value="1"/>
</dbReference>
<keyword evidence="3" id="KW-0597">Phosphoprotein</keyword>
<evidence type="ECO:0000256" key="7">
    <source>
        <dbReference type="ARBA" id="ARBA00023149"/>
    </source>
</evidence>
<evidence type="ECO:0000256" key="5">
    <source>
        <dbReference type="ARBA" id="ARBA00022737"/>
    </source>
</evidence>
<proteinExistence type="inferred from homology"/>
<evidence type="ECO:0000313" key="11">
    <source>
        <dbReference type="EMBL" id="GJE84474.1"/>
    </source>
</evidence>
<keyword evidence="12" id="KW-1185">Reference proteome</keyword>
<evidence type="ECO:0000256" key="8">
    <source>
        <dbReference type="PIRNR" id="PIRNR000548"/>
    </source>
</evidence>
<dbReference type="CDD" id="cd00038">
    <property type="entry name" value="CAP_ED"/>
    <property type="match status" value="2"/>
</dbReference>
<feature type="binding site" evidence="9">
    <location>
        <position position="437"/>
    </location>
    <ligand>
        <name>3',5'-cyclic AMP</name>
        <dbReference type="ChEBI" id="CHEBI:58165"/>
        <label>2</label>
    </ligand>
</feature>
<dbReference type="GO" id="GO:0034236">
    <property type="term" value="F:protein kinase A catalytic subunit binding"/>
    <property type="evidence" value="ECO:0007669"/>
    <property type="project" value="TreeGrafter"/>
</dbReference>
<evidence type="ECO:0000256" key="2">
    <source>
        <dbReference type="ARBA" id="ARBA00020355"/>
    </source>
</evidence>
<dbReference type="InterPro" id="IPR012198">
    <property type="entry name" value="cAMP_dep_PK_reg_su"/>
</dbReference>
<feature type="binding site" evidence="9">
    <location>
        <position position="310"/>
    </location>
    <ligand>
        <name>3',5'-cyclic AMP</name>
        <dbReference type="ChEBI" id="CHEBI:58165"/>
        <label>1</label>
    </ligand>
</feature>
<dbReference type="InterPro" id="IPR000595">
    <property type="entry name" value="cNMP-bd_dom"/>
</dbReference>
<dbReference type="GO" id="GO:0004862">
    <property type="term" value="F:cAMP-dependent protein kinase inhibitor activity"/>
    <property type="evidence" value="ECO:0007669"/>
    <property type="project" value="TreeGrafter"/>
</dbReference>
<protein>
    <recommendedName>
        <fullName evidence="2 8">cAMP-dependent protein kinase regulatory subunit</fullName>
    </recommendedName>
</protein>
<feature type="domain" description="Cyclic nucleotide-binding" evidence="10">
    <location>
        <begin position="363"/>
        <end position="493"/>
    </location>
</feature>
<evidence type="ECO:0000259" key="10">
    <source>
        <dbReference type="PROSITE" id="PS50042"/>
    </source>
</evidence>
<dbReference type="PRINTS" id="PR00103">
    <property type="entry name" value="CAMPKINASE"/>
</dbReference>
<dbReference type="PANTHER" id="PTHR11635">
    <property type="entry name" value="CAMP-DEPENDENT PROTEIN KINASE REGULATORY CHAIN"/>
    <property type="match status" value="1"/>
</dbReference>
<dbReference type="InterPro" id="IPR050503">
    <property type="entry name" value="cAMP-dep_PK_reg_su-like"/>
</dbReference>
<dbReference type="Pfam" id="PF02197">
    <property type="entry name" value="RIIa"/>
    <property type="match status" value="1"/>
</dbReference>
<dbReference type="SMART" id="SM00394">
    <property type="entry name" value="RIIa"/>
    <property type="match status" value="1"/>
</dbReference>
<gene>
    <name evidence="11" type="ORF">PsYK624_005500</name>
</gene>
<evidence type="ECO:0000256" key="4">
    <source>
        <dbReference type="ARBA" id="ARBA00022566"/>
    </source>
</evidence>
<dbReference type="GO" id="GO:0005634">
    <property type="term" value="C:nucleus"/>
    <property type="evidence" value="ECO:0007669"/>
    <property type="project" value="TreeGrafter"/>
</dbReference>
<dbReference type="SUPFAM" id="SSF51206">
    <property type="entry name" value="cAMP-binding domain-like"/>
    <property type="match status" value="2"/>
</dbReference>
<dbReference type="PANTHER" id="PTHR11635:SF152">
    <property type="entry name" value="CAMP-DEPENDENT PROTEIN KINASE TYPE I REGULATORY SUBUNIT-RELATED"/>
    <property type="match status" value="1"/>
</dbReference>
<evidence type="ECO:0000256" key="9">
    <source>
        <dbReference type="PIRSR" id="PIRSR000548-1"/>
    </source>
</evidence>
<dbReference type="InterPro" id="IPR014710">
    <property type="entry name" value="RmlC-like_jellyroll"/>
</dbReference>
<comment type="similarity">
    <text evidence="1 8">Belongs to the cAMP-dependent kinase regulatory chain family.</text>
</comment>
<evidence type="ECO:0000256" key="3">
    <source>
        <dbReference type="ARBA" id="ARBA00022553"/>
    </source>
</evidence>
<keyword evidence="7 8" id="KW-0114">cAMP</keyword>
<dbReference type="OrthoDB" id="417078at2759"/>
<dbReference type="PIRSF" id="PIRSF000548">
    <property type="entry name" value="PK_regulatory"/>
    <property type="match status" value="1"/>
</dbReference>
<feature type="binding site" evidence="9">
    <location>
        <position position="319"/>
    </location>
    <ligand>
        <name>3',5'-cyclic AMP</name>
        <dbReference type="ChEBI" id="CHEBI:58165"/>
        <label>1</label>
    </ligand>
</feature>
<keyword evidence="5" id="KW-0677">Repeat</keyword>
<reference evidence="11 12" key="1">
    <citation type="submission" date="2021-08" db="EMBL/GenBank/DDBJ databases">
        <title>Draft Genome Sequence of Phanerochaete sordida strain YK-624.</title>
        <authorList>
            <person name="Mori T."/>
            <person name="Dohra H."/>
            <person name="Suzuki T."/>
            <person name="Kawagishi H."/>
            <person name="Hirai H."/>
        </authorList>
    </citation>
    <scope>NUCLEOTIDE SEQUENCE [LARGE SCALE GENOMIC DNA]</scope>
    <source>
        <strain evidence="11 12">YK-624</strain>
    </source>
</reference>
<dbReference type="FunFam" id="2.60.120.10:FF:000006">
    <property type="entry name" value="cAMP-dependent protein kinase type I-alpha regulatory subunit"/>
    <property type="match status" value="1"/>
</dbReference>
<dbReference type="AlphaFoldDB" id="A0A9P3L7G9"/>
<accession>A0A9P3L7G9</accession>
<evidence type="ECO:0000313" key="12">
    <source>
        <dbReference type="Proteomes" id="UP000703269"/>
    </source>
</evidence>
<feature type="domain" description="Cyclic nucleotide-binding" evidence="10">
    <location>
        <begin position="214"/>
        <end position="360"/>
    </location>
</feature>
<comment type="caution">
    <text evidence="11">The sequence shown here is derived from an EMBL/GenBank/DDBJ whole genome shotgun (WGS) entry which is preliminary data.</text>
</comment>
<comment type="subunit">
    <text evidence="8">Tetramer, composed of 2 regulatory (R) and 2 catalytic (C) subunits. In the presence of cAMP it dissociates into 2 active monomeric C subunits and an R dimer.</text>
</comment>
<evidence type="ECO:0000256" key="6">
    <source>
        <dbReference type="ARBA" id="ARBA00022741"/>
    </source>
</evidence>
<evidence type="ECO:0000256" key="1">
    <source>
        <dbReference type="ARBA" id="ARBA00005753"/>
    </source>
</evidence>